<keyword evidence="3" id="KW-1185">Reference proteome</keyword>
<dbReference type="GeneID" id="78507718"/>
<dbReference type="RefSeq" id="WP_027890690.1">
    <property type="nucleotide sequence ID" value="NZ_CALXYH010000082.1"/>
</dbReference>
<dbReference type="EMBL" id="LT906446">
    <property type="protein sequence ID" value="SNV03208.1"/>
    <property type="molecule type" value="Genomic_DNA"/>
</dbReference>
<proteinExistence type="predicted"/>
<gene>
    <name evidence="2" type="ORF">SAMEA4364220_01726</name>
</gene>
<dbReference type="AlphaFoldDB" id="A0A239U1B5"/>
<evidence type="ECO:0000313" key="3">
    <source>
        <dbReference type="Proteomes" id="UP000215383"/>
    </source>
</evidence>
<name>A0A239U1B5_9FIRM</name>
<evidence type="ECO:0000256" key="1">
    <source>
        <dbReference type="SAM" id="SignalP"/>
    </source>
</evidence>
<evidence type="ECO:0000313" key="2">
    <source>
        <dbReference type="EMBL" id="SNV03208.1"/>
    </source>
</evidence>
<protein>
    <submittedName>
        <fullName evidence="2">Uncharacterized protein</fullName>
    </submittedName>
</protein>
<feature type="chain" id="PRO_5011244088" evidence="1">
    <location>
        <begin position="23"/>
        <end position="272"/>
    </location>
</feature>
<accession>A0A239U1B5</accession>
<organism evidence="2 3">
    <name type="scientific">Megamonas hypermegale</name>
    <dbReference type="NCBI Taxonomy" id="158847"/>
    <lineage>
        <taxon>Bacteria</taxon>
        <taxon>Bacillati</taxon>
        <taxon>Bacillota</taxon>
        <taxon>Negativicutes</taxon>
        <taxon>Selenomonadales</taxon>
        <taxon>Selenomonadaceae</taxon>
        <taxon>Megamonas</taxon>
    </lineage>
</organism>
<feature type="signal peptide" evidence="1">
    <location>
        <begin position="1"/>
        <end position="22"/>
    </location>
</feature>
<reference evidence="2 3" key="1">
    <citation type="submission" date="2017-06" db="EMBL/GenBank/DDBJ databases">
        <authorList>
            <consortium name="Pathogen Informatics"/>
        </authorList>
    </citation>
    <scope>NUCLEOTIDE SEQUENCE [LARGE SCALE GENOMIC DNA]</scope>
    <source>
        <strain evidence="2 3">NCTC10570</strain>
    </source>
</reference>
<dbReference type="Proteomes" id="UP000215383">
    <property type="component" value="Chromosome 1"/>
</dbReference>
<sequence>MINRLIILMIVCLMSFSAVANASPSETKEGDNLPPLVIETDDVKYTGINIDWSKNPSIRTREDIILYKEPSLNSSTVGKILANERVSILKTKAYIYPRMGKTKIVNDINTDLILSGNIDNVPKIGNTVYLIYYSTETPAVIWYENNFFIISNKSIKMPDNYLTNKDVENFSAIYEGYISEKDTSNDFKPYQEYVISGDNIGESVAWKNIFFGYNYRRNADVWLYLENANKKKGWVQFSNAYLGANEQIWWRQQFLGDAEGFNNDVINLKEEM</sequence>
<keyword evidence="1" id="KW-0732">Signal</keyword>